<dbReference type="PANTHER" id="PTHR38599">
    <property type="entry name" value="CUPIN DOMAIN PROTEIN (AFU_ORTHOLOGUE AFUA_3G13620)"/>
    <property type="match status" value="1"/>
</dbReference>
<dbReference type="InterPro" id="IPR014710">
    <property type="entry name" value="RmlC-like_jellyroll"/>
</dbReference>
<comment type="caution">
    <text evidence="2">The sequence shown here is derived from an EMBL/GenBank/DDBJ whole genome shotgun (WGS) entry which is preliminary data.</text>
</comment>
<dbReference type="Pfam" id="PF07883">
    <property type="entry name" value="Cupin_2"/>
    <property type="match status" value="1"/>
</dbReference>
<dbReference type="EMBL" id="MU003771">
    <property type="protein sequence ID" value="KAF2724613.1"/>
    <property type="molecule type" value="Genomic_DNA"/>
</dbReference>
<evidence type="ECO:0000313" key="3">
    <source>
        <dbReference type="Proteomes" id="UP000799441"/>
    </source>
</evidence>
<keyword evidence="3" id="KW-1185">Reference proteome</keyword>
<name>A0A9P4QFC4_9PEZI</name>
<protein>
    <recommendedName>
        <fullName evidence="1">Cupin type-2 domain-containing protein</fullName>
    </recommendedName>
</protein>
<dbReference type="Gene3D" id="2.60.120.10">
    <property type="entry name" value="Jelly Rolls"/>
    <property type="match status" value="1"/>
</dbReference>
<feature type="domain" description="Cupin type-2" evidence="1">
    <location>
        <begin position="37"/>
        <end position="103"/>
    </location>
</feature>
<dbReference type="CDD" id="cd02234">
    <property type="entry name" value="cupin_BLR7677-like"/>
    <property type="match status" value="1"/>
</dbReference>
<dbReference type="OrthoDB" id="5793281at2759"/>
<dbReference type="InterPro" id="IPR011051">
    <property type="entry name" value="RmlC_Cupin_sf"/>
</dbReference>
<dbReference type="InterPro" id="IPR013096">
    <property type="entry name" value="Cupin_2"/>
</dbReference>
<evidence type="ECO:0000313" key="2">
    <source>
        <dbReference type="EMBL" id="KAF2724613.1"/>
    </source>
</evidence>
<organism evidence="2 3">
    <name type="scientific">Polychaeton citri CBS 116435</name>
    <dbReference type="NCBI Taxonomy" id="1314669"/>
    <lineage>
        <taxon>Eukaryota</taxon>
        <taxon>Fungi</taxon>
        <taxon>Dikarya</taxon>
        <taxon>Ascomycota</taxon>
        <taxon>Pezizomycotina</taxon>
        <taxon>Dothideomycetes</taxon>
        <taxon>Dothideomycetidae</taxon>
        <taxon>Capnodiales</taxon>
        <taxon>Capnodiaceae</taxon>
        <taxon>Polychaeton</taxon>
    </lineage>
</organism>
<reference evidence="2" key="1">
    <citation type="journal article" date="2020" name="Stud. Mycol.">
        <title>101 Dothideomycetes genomes: a test case for predicting lifestyles and emergence of pathogens.</title>
        <authorList>
            <person name="Haridas S."/>
            <person name="Albert R."/>
            <person name="Binder M."/>
            <person name="Bloem J."/>
            <person name="Labutti K."/>
            <person name="Salamov A."/>
            <person name="Andreopoulos B."/>
            <person name="Baker S."/>
            <person name="Barry K."/>
            <person name="Bills G."/>
            <person name="Bluhm B."/>
            <person name="Cannon C."/>
            <person name="Castanera R."/>
            <person name="Culley D."/>
            <person name="Daum C."/>
            <person name="Ezra D."/>
            <person name="Gonzalez J."/>
            <person name="Henrissat B."/>
            <person name="Kuo A."/>
            <person name="Liang C."/>
            <person name="Lipzen A."/>
            <person name="Lutzoni F."/>
            <person name="Magnuson J."/>
            <person name="Mondo S."/>
            <person name="Nolan M."/>
            <person name="Ohm R."/>
            <person name="Pangilinan J."/>
            <person name="Park H.-J."/>
            <person name="Ramirez L."/>
            <person name="Alfaro M."/>
            <person name="Sun H."/>
            <person name="Tritt A."/>
            <person name="Yoshinaga Y."/>
            <person name="Zwiers L.-H."/>
            <person name="Turgeon B."/>
            <person name="Goodwin S."/>
            <person name="Spatafora J."/>
            <person name="Crous P."/>
            <person name="Grigoriev I."/>
        </authorList>
    </citation>
    <scope>NUCLEOTIDE SEQUENCE</scope>
    <source>
        <strain evidence="2">CBS 116435</strain>
    </source>
</reference>
<dbReference type="Proteomes" id="UP000799441">
    <property type="component" value="Unassembled WGS sequence"/>
</dbReference>
<dbReference type="SUPFAM" id="SSF51182">
    <property type="entry name" value="RmlC-like cupins"/>
    <property type="match status" value="1"/>
</dbReference>
<dbReference type="AlphaFoldDB" id="A0A9P4QFC4"/>
<sequence length="130" mass="14227">MGTEAGINKSRPRENIKFLYDYELKNAPGKSIVAIEVDYPPGGFTPPHRHAGATVVAFVTEGSILSGMNGMPPKVYEAGENFVELPGCHHTTSENHSENHRGKMIATMVVDTEVVKTGYENLVVIDAEWK</sequence>
<gene>
    <name evidence="2" type="ORF">K431DRAFT_310156</name>
</gene>
<dbReference type="PANTHER" id="PTHR38599:SF1">
    <property type="entry name" value="CUPIN DOMAIN PROTEIN (AFU_ORTHOLOGUE AFUA_3G13620)"/>
    <property type="match status" value="1"/>
</dbReference>
<evidence type="ECO:0000259" key="1">
    <source>
        <dbReference type="Pfam" id="PF07883"/>
    </source>
</evidence>
<accession>A0A9P4QFC4</accession>
<proteinExistence type="predicted"/>